<evidence type="ECO:0000256" key="4">
    <source>
        <dbReference type="RuleBase" id="RU003719"/>
    </source>
</evidence>
<dbReference type="Gene3D" id="3.40.50.720">
    <property type="entry name" value="NAD(P)-binding Rossmann-like Domain"/>
    <property type="match status" value="2"/>
</dbReference>
<evidence type="ECO:0000256" key="2">
    <source>
        <dbReference type="ARBA" id="ARBA00023002"/>
    </source>
</evidence>
<dbReference type="Pfam" id="PF00389">
    <property type="entry name" value="2-Hacid_dh"/>
    <property type="match status" value="1"/>
</dbReference>
<dbReference type="SUPFAM" id="SSF51735">
    <property type="entry name" value="NAD(P)-binding Rossmann-fold domains"/>
    <property type="match status" value="1"/>
</dbReference>
<gene>
    <name evidence="7" type="ORF">JCM9140_1470</name>
</gene>
<dbReference type="GO" id="GO:0051287">
    <property type="term" value="F:NAD binding"/>
    <property type="evidence" value="ECO:0007669"/>
    <property type="project" value="InterPro"/>
</dbReference>
<evidence type="ECO:0000259" key="5">
    <source>
        <dbReference type="Pfam" id="PF00389"/>
    </source>
</evidence>
<dbReference type="Proteomes" id="UP000018890">
    <property type="component" value="Unassembled WGS sequence"/>
</dbReference>
<dbReference type="CDD" id="cd05300">
    <property type="entry name" value="2-Hacid_dh_1"/>
    <property type="match status" value="1"/>
</dbReference>
<dbReference type="EMBL" id="BAUT01000010">
    <property type="protein sequence ID" value="GAE25472.1"/>
    <property type="molecule type" value="Genomic_DNA"/>
</dbReference>
<comment type="caution">
    <text evidence="7">The sequence shown here is derived from an EMBL/GenBank/DDBJ whole genome shotgun (WGS) entry which is preliminary data.</text>
</comment>
<evidence type="ECO:0000259" key="6">
    <source>
        <dbReference type="Pfam" id="PF02826"/>
    </source>
</evidence>
<protein>
    <submittedName>
        <fullName evidence="7">D-3-phosphoglycerate dehydrogenase</fullName>
    </submittedName>
</protein>
<name>W4Q0H5_9BACI</name>
<keyword evidence="2 4" id="KW-0560">Oxidoreductase</keyword>
<feature type="domain" description="D-isomer specific 2-hydroxyacid dehydrogenase NAD-binding" evidence="6">
    <location>
        <begin position="108"/>
        <end position="282"/>
    </location>
</feature>
<dbReference type="InterPro" id="IPR036291">
    <property type="entry name" value="NAD(P)-bd_dom_sf"/>
</dbReference>
<comment type="similarity">
    <text evidence="1 4">Belongs to the D-isomer specific 2-hydroxyacid dehydrogenase family.</text>
</comment>
<dbReference type="InterPro" id="IPR006140">
    <property type="entry name" value="D-isomer_DH_NAD-bd"/>
</dbReference>
<organism evidence="7 8">
    <name type="scientific">Halalkalibacter wakoensis JCM 9140</name>
    <dbReference type="NCBI Taxonomy" id="1236970"/>
    <lineage>
        <taxon>Bacteria</taxon>
        <taxon>Bacillati</taxon>
        <taxon>Bacillota</taxon>
        <taxon>Bacilli</taxon>
        <taxon>Bacillales</taxon>
        <taxon>Bacillaceae</taxon>
        <taxon>Halalkalibacter</taxon>
    </lineage>
</organism>
<reference evidence="7" key="1">
    <citation type="journal article" date="2014" name="Genome Announc.">
        <title>Draft Genome Sequences of Three Alkaliphilic Bacillus Strains, Bacillus wakoensis JCM 9140T, Bacillus akibai JCM 9157T, and Bacillus hemicellulosilyticus JCM 9152T.</title>
        <authorList>
            <person name="Yuki M."/>
            <person name="Oshima K."/>
            <person name="Suda W."/>
            <person name="Oshida Y."/>
            <person name="Kitamura K."/>
            <person name="Iida T."/>
            <person name="Hattori M."/>
            <person name="Ohkuma M."/>
        </authorList>
    </citation>
    <scope>NUCLEOTIDE SEQUENCE [LARGE SCALE GENOMIC DNA]</scope>
    <source>
        <strain evidence="7">JCM 9140</strain>
    </source>
</reference>
<dbReference type="FunFam" id="3.40.50.720:FF:000363">
    <property type="entry name" value="D-isomer specific 2-hydroxyacid dehydrogenase"/>
    <property type="match status" value="1"/>
</dbReference>
<accession>W4Q0H5</accession>
<evidence type="ECO:0000256" key="3">
    <source>
        <dbReference type="ARBA" id="ARBA00023027"/>
    </source>
</evidence>
<evidence type="ECO:0000256" key="1">
    <source>
        <dbReference type="ARBA" id="ARBA00005854"/>
    </source>
</evidence>
<dbReference type="PANTHER" id="PTHR43333">
    <property type="entry name" value="2-HACID_DH_C DOMAIN-CONTAINING PROTEIN"/>
    <property type="match status" value="1"/>
</dbReference>
<dbReference type="PANTHER" id="PTHR43333:SF1">
    <property type="entry name" value="D-ISOMER SPECIFIC 2-HYDROXYACID DEHYDROGENASE NAD-BINDING DOMAIN-CONTAINING PROTEIN"/>
    <property type="match status" value="1"/>
</dbReference>
<dbReference type="SUPFAM" id="SSF52283">
    <property type="entry name" value="Formate/glycerate dehydrogenase catalytic domain-like"/>
    <property type="match status" value="1"/>
</dbReference>
<dbReference type="InterPro" id="IPR029753">
    <property type="entry name" value="D-isomer_DH_CS"/>
</dbReference>
<keyword evidence="8" id="KW-1185">Reference proteome</keyword>
<dbReference type="Pfam" id="PF02826">
    <property type="entry name" value="2-Hacid_dh_C"/>
    <property type="match status" value="1"/>
</dbReference>
<dbReference type="AlphaFoldDB" id="W4Q0H5"/>
<dbReference type="PROSITE" id="PS00671">
    <property type="entry name" value="D_2_HYDROXYACID_DH_3"/>
    <property type="match status" value="1"/>
</dbReference>
<dbReference type="InterPro" id="IPR006139">
    <property type="entry name" value="D-isomer_2_OHA_DH_cat_dom"/>
</dbReference>
<proteinExistence type="inferred from homology"/>
<evidence type="ECO:0000313" key="8">
    <source>
        <dbReference type="Proteomes" id="UP000018890"/>
    </source>
</evidence>
<evidence type="ECO:0000313" key="7">
    <source>
        <dbReference type="EMBL" id="GAE25472.1"/>
    </source>
</evidence>
<dbReference type="STRING" id="1236970.JCM9140_1470"/>
<sequence length="321" mass="36440">MMNQRKLVITQNLESPFKERLHSILPDWEIVFGRDRSIWNDHISDAEVIAGWKKEMTDLLLQNKGALKWIQTWTAGVNQLPLHTLQEKGVHVTSANGVHTYPISETIFALMLGLTRKIHAYVRNQQTKMWNHENMKLEIHEKTIGIIGVGSIGQETAKIAKAFGMKVLGTRHSGKPDPFVDEMYLPNQLDDILPKCDYVVITLPLTSETKQMFGEKQFQLMKRSAILINIGRGEIVVESDLISALQKQEIAGAGLDVFEKEPLSEESPLWNFDNVIITPHTAGSTEHYDKRVIEDIFIPNLKSYLTNSPLPLNVVDFKKGY</sequence>
<dbReference type="GO" id="GO:0016616">
    <property type="term" value="F:oxidoreductase activity, acting on the CH-OH group of donors, NAD or NADP as acceptor"/>
    <property type="evidence" value="ECO:0007669"/>
    <property type="project" value="InterPro"/>
</dbReference>
<keyword evidence="3" id="KW-0520">NAD</keyword>
<feature type="domain" description="D-isomer specific 2-hydroxyacid dehydrogenase catalytic" evidence="5">
    <location>
        <begin position="30"/>
        <end position="311"/>
    </location>
</feature>